<dbReference type="Pfam" id="PF05621">
    <property type="entry name" value="TniB"/>
    <property type="match status" value="1"/>
</dbReference>
<dbReference type="AlphaFoldDB" id="W9RBE1"/>
<dbReference type="InterPro" id="IPR052026">
    <property type="entry name" value="ExeA_AAA_ATPase_DNA-bind"/>
</dbReference>
<evidence type="ECO:0008006" key="3">
    <source>
        <dbReference type="Google" id="ProtNLM"/>
    </source>
</evidence>
<dbReference type="PRINTS" id="PR00449">
    <property type="entry name" value="RASTRNSFRMNG"/>
</dbReference>
<evidence type="ECO:0000313" key="1">
    <source>
        <dbReference type="EMBL" id="EXB46689.1"/>
    </source>
</evidence>
<reference evidence="2" key="1">
    <citation type="submission" date="2013-01" db="EMBL/GenBank/DDBJ databases">
        <title>Draft Genome Sequence of a Mulberry Tree, Morus notabilis C.K. Schneid.</title>
        <authorList>
            <person name="He N."/>
            <person name="Zhao S."/>
        </authorList>
    </citation>
    <scope>NUCLEOTIDE SEQUENCE</scope>
</reference>
<dbReference type="InterPro" id="IPR008868">
    <property type="entry name" value="TniB"/>
</dbReference>
<gene>
    <name evidence="1" type="ORF">L484_000171</name>
</gene>
<protein>
    <recommendedName>
        <fullName evidence="3">AAA+ ATPase domain-containing protein</fullName>
    </recommendedName>
</protein>
<sequence length="241" mass="27177">MPNLMVVGDSNCGKTTVIRRFKEFSGQPYVSDDATSIRPVIYVEIHKPDERELYTAILSEFWAPHNPAAPLAKLRHQAIHLLRQSQTRMLIIDEAHTINNGSPARRMDTMNELKMLGNVLSIPLVLVGTRNAAQLLVASHPPSRYELVSLPAWSANAEFQGFLKSFESILPLKQASKLYSPELTTFIHEISGGNTGNVEYLLRECAKEAIKKGSEVIDRKLLEKNQWMRPTRTDGTRERTL</sequence>
<dbReference type="InterPro" id="IPR027417">
    <property type="entry name" value="P-loop_NTPase"/>
</dbReference>
<dbReference type="Proteomes" id="UP000030645">
    <property type="component" value="Unassembled WGS sequence"/>
</dbReference>
<proteinExistence type="predicted"/>
<evidence type="ECO:0000313" key="2">
    <source>
        <dbReference type="Proteomes" id="UP000030645"/>
    </source>
</evidence>
<name>W9RBE1_9ROSA</name>
<dbReference type="PANTHER" id="PTHR35894">
    <property type="entry name" value="GENERAL SECRETION PATHWAY PROTEIN A-RELATED"/>
    <property type="match status" value="1"/>
</dbReference>
<dbReference type="PANTHER" id="PTHR35894:SF1">
    <property type="entry name" value="PHOSPHORIBULOKINASE _ URIDINE KINASE FAMILY"/>
    <property type="match status" value="1"/>
</dbReference>
<dbReference type="Gene3D" id="3.40.50.300">
    <property type="entry name" value="P-loop containing nucleotide triphosphate hydrolases"/>
    <property type="match status" value="1"/>
</dbReference>
<organism evidence="1 2">
    <name type="scientific">Morus notabilis</name>
    <dbReference type="NCBI Taxonomy" id="981085"/>
    <lineage>
        <taxon>Eukaryota</taxon>
        <taxon>Viridiplantae</taxon>
        <taxon>Streptophyta</taxon>
        <taxon>Embryophyta</taxon>
        <taxon>Tracheophyta</taxon>
        <taxon>Spermatophyta</taxon>
        <taxon>Magnoliopsida</taxon>
        <taxon>eudicotyledons</taxon>
        <taxon>Gunneridae</taxon>
        <taxon>Pentapetalae</taxon>
        <taxon>rosids</taxon>
        <taxon>fabids</taxon>
        <taxon>Rosales</taxon>
        <taxon>Moraceae</taxon>
        <taxon>Moreae</taxon>
        <taxon>Morus</taxon>
    </lineage>
</organism>
<keyword evidence="2" id="KW-1185">Reference proteome</keyword>
<accession>W9RBE1</accession>
<dbReference type="SUPFAM" id="SSF52540">
    <property type="entry name" value="P-loop containing nucleoside triphosphate hydrolases"/>
    <property type="match status" value="1"/>
</dbReference>
<dbReference type="EMBL" id="KE343926">
    <property type="protein sequence ID" value="EXB46689.1"/>
    <property type="molecule type" value="Genomic_DNA"/>
</dbReference>